<organism evidence="1">
    <name type="scientific">marine sediment metagenome</name>
    <dbReference type="NCBI Taxonomy" id="412755"/>
    <lineage>
        <taxon>unclassified sequences</taxon>
        <taxon>metagenomes</taxon>
        <taxon>ecological metagenomes</taxon>
    </lineage>
</organism>
<name>X0T8Q3_9ZZZZ</name>
<proteinExistence type="predicted"/>
<accession>X0T8Q3</accession>
<protein>
    <submittedName>
        <fullName evidence="1">Uncharacterized protein</fullName>
    </submittedName>
</protein>
<evidence type="ECO:0000313" key="1">
    <source>
        <dbReference type="EMBL" id="GAF84557.1"/>
    </source>
</evidence>
<dbReference type="EMBL" id="BARS01003597">
    <property type="protein sequence ID" value="GAF84557.1"/>
    <property type="molecule type" value="Genomic_DNA"/>
</dbReference>
<reference evidence="1" key="1">
    <citation type="journal article" date="2014" name="Front. Microbiol.">
        <title>High frequency of phylogenetically diverse reductive dehalogenase-homologous genes in deep subseafloor sedimentary metagenomes.</title>
        <authorList>
            <person name="Kawai M."/>
            <person name="Futagami T."/>
            <person name="Toyoda A."/>
            <person name="Takaki Y."/>
            <person name="Nishi S."/>
            <person name="Hori S."/>
            <person name="Arai W."/>
            <person name="Tsubouchi T."/>
            <person name="Morono Y."/>
            <person name="Uchiyama I."/>
            <person name="Ito T."/>
            <person name="Fujiyama A."/>
            <person name="Inagaki F."/>
            <person name="Takami H."/>
        </authorList>
    </citation>
    <scope>NUCLEOTIDE SEQUENCE</scope>
    <source>
        <strain evidence="1">Expedition CK06-06</strain>
    </source>
</reference>
<dbReference type="AlphaFoldDB" id="X0T8Q3"/>
<sequence length="81" mass="8861">MAIRDTQVVVETLLTNDDPNVRNTQVVIEALMTDADPNTRNTQVVVELLVAAYGYASIHQVAVEILSQEPQGNPPQSMIIT</sequence>
<comment type="caution">
    <text evidence="1">The sequence shown here is derived from an EMBL/GenBank/DDBJ whole genome shotgun (WGS) entry which is preliminary data.</text>
</comment>
<gene>
    <name evidence="1" type="ORF">S01H1_06972</name>
</gene>